<evidence type="ECO:0000313" key="3">
    <source>
        <dbReference type="Proteomes" id="UP000050384"/>
    </source>
</evidence>
<keyword evidence="1" id="KW-0812">Transmembrane</keyword>
<feature type="non-terminal residue" evidence="2">
    <location>
        <position position="61"/>
    </location>
</feature>
<sequence>MRTGMIALALGLVALRFLPALPPTWLLLLMPIVALMLLPFRTYPLALFLLGFTWACVSAHL</sequence>
<accession>A0A0Q0D5E7</accession>
<reference evidence="2 3" key="1">
    <citation type="submission" date="2015-09" db="EMBL/GenBank/DDBJ databases">
        <title>Genome announcement of multiple Pseudomonas syringae strains.</title>
        <authorList>
            <person name="Thakur S."/>
            <person name="Wang P.W."/>
            <person name="Gong Y."/>
            <person name="Weir B.S."/>
            <person name="Guttman D.S."/>
        </authorList>
    </citation>
    <scope>NUCLEOTIDE SEQUENCE [LARGE SCALE GENOMIC DNA]</scope>
    <source>
        <strain evidence="2 3">ICMP16929</strain>
    </source>
</reference>
<evidence type="ECO:0000256" key="1">
    <source>
        <dbReference type="SAM" id="Phobius"/>
    </source>
</evidence>
<name>A0A0Q0D5E7_PSESX</name>
<dbReference type="PATRIC" id="fig|264459.3.peg.824"/>
<dbReference type="EMBL" id="LJRI01000089">
    <property type="protein sequence ID" value="KPZ12811.1"/>
    <property type="molecule type" value="Genomic_DNA"/>
</dbReference>
<organism evidence="2 3">
    <name type="scientific">Pseudomonas syringae pv. spinaceae</name>
    <dbReference type="NCBI Taxonomy" id="264459"/>
    <lineage>
        <taxon>Bacteria</taxon>
        <taxon>Pseudomonadati</taxon>
        <taxon>Pseudomonadota</taxon>
        <taxon>Gammaproteobacteria</taxon>
        <taxon>Pseudomonadales</taxon>
        <taxon>Pseudomonadaceae</taxon>
        <taxon>Pseudomonas</taxon>
        <taxon>Pseudomonas syringae</taxon>
    </lineage>
</organism>
<dbReference type="RefSeq" id="WP_144434410.1">
    <property type="nucleotide sequence ID" value="NZ_LJRI01000089.1"/>
</dbReference>
<gene>
    <name evidence="2" type="ORF">ALO94_00472</name>
</gene>
<dbReference type="Proteomes" id="UP000050384">
    <property type="component" value="Unassembled WGS sequence"/>
</dbReference>
<protein>
    <submittedName>
        <fullName evidence="2">DNA internalization-related competence protein ComEC/Rec2</fullName>
    </submittedName>
</protein>
<comment type="caution">
    <text evidence="2">The sequence shown here is derived from an EMBL/GenBank/DDBJ whole genome shotgun (WGS) entry which is preliminary data.</text>
</comment>
<proteinExistence type="predicted"/>
<dbReference type="AlphaFoldDB" id="A0A0Q0D5E7"/>
<keyword evidence="1" id="KW-1133">Transmembrane helix</keyword>
<feature type="transmembrane region" description="Helical" evidence="1">
    <location>
        <begin position="30"/>
        <end position="57"/>
    </location>
</feature>
<evidence type="ECO:0000313" key="2">
    <source>
        <dbReference type="EMBL" id="KPZ12811.1"/>
    </source>
</evidence>
<keyword evidence="1" id="KW-0472">Membrane</keyword>